<dbReference type="Gene3D" id="1.10.150.80">
    <property type="entry name" value="HRDC domain"/>
    <property type="match status" value="1"/>
</dbReference>
<dbReference type="Gene3D" id="3.40.50.300">
    <property type="entry name" value="P-loop containing nucleotide triphosphate hydrolases"/>
    <property type="match status" value="3"/>
</dbReference>
<dbReference type="GO" id="GO:0005524">
    <property type="term" value="F:ATP binding"/>
    <property type="evidence" value="ECO:0007669"/>
    <property type="project" value="UniProtKB-KW"/>
</dbReference>
<feature type="domain" description="UvrD-like helicase ATP-binding" evidence="12">
    <location>
        <begin position="11"/>
        <end position="291"/>
    </location>
</feature>
<dbReference type="PROSITE" id="PS51217">
    <property type="entry name" value="UVRD_HELICASE_CTER"/>
    <property type="match status" value="1"/>
</dbReference>
<comment type="catalytic activity">
    <reaction evidence="7">
        <text>Couples ATP hydrolysis with the unwinding of duplex DNA by translocating in the 3'-5' direction.</text>
        <dbReference type="EC" id="5.6.2.4"/>
    </reaction>
</comment>
<evidence type="ECO:0000256" key="4">
    <source>
        <dbReference type="ARBA" id="ARBA00022806"/>
    </source>
</evidence>
<dbReference type="GO" id="GO:0033202">
    <property type="term" value="C:DNA helicase complex"/>
    <property type="evidence" value="ECO:0007669"/>
    <property type="project" value="TreeGrafter"/>
</dbReference>
<dbReference type="GO" id="GO:0043138">
    <property type="term" value="F:3'-5' DNA helicase activity"/>
    <property type="evidence" value="ECO:0007669"/>
    <property type="project" value="UniProtKB-EC"/>
</dbReference>
<dbReference type="AlphaFoldDB" id="A0A6J6HMT6"/>
<dbReference type="GO" id="GO:0005829">
    <property type="term" value="C:cytosol"/>
    <property type="evidence" value="ECO:0007669"/>
    <property type="project" value="TreeGrafter"/>
</dbReference>
<dbReference type="InterPro" id="IPR013986">
    <property type="entry name" value="DExx_box_DNA_helicase_dom_sf"/>
</dbReference>
<evidence type="ECO:0000256" key="8">
    <source>
        <dbReference type="ARBA" id="ARBA00034808"/>
    </source>
</evidence>
<dbReference type="SUPFAM" id="SSF52540">
    <property type="entry name" value="P-loop containing nucleoside triphosphate hydrolases"/>
    <property type="match status" value="1"/>
</dbReference>
<evidence type="ECO:0000256" key="6">
    <source>
        <dbReference type="ARBA" id="ARBA00023235"/>
    </source>
</evidence>
<dbReference type="InterPro" id="IPR027417">
    <property type="entry name" value="P-loop_NTPase"/>
</dbReference>
<dbReference type="GO" id="GO:0000725">
    <property type="term" value="P:recombinational repair"/>
    <property type="evidence" value="ECO:0007669"/>
    <property type="project" value="TreeGrafter"/>
</dbReference>
<dbReference type="CDD" id="cd17932">
    <property type="entry name" value="DEXQc_UvrD"/>
    <property type="match status" value="1"/>
</dbReference>
<evidence type="ECO:0000256" key="3">
    <source>
        <dbReference type="ARBA" id="ARBA00022801"/>
    </source>
</evidence>
<evidence type="ECO:0000256" key="9">
    <source>
        <dbReference type="ARBA" id="ARBA00048988"/>
    </source>
</evidence>
<dbReference type="Pfam" id="PF13361">
    <property type="entry name" value="UvrD_C"/>
    <property type="match status" value="2"/>
</dbReference>
<dbReference type="EMBL" id="CAEZVB010000005">
    <property type="protein sequence ID" value="CAB4614346.1"/>
    <property type="molecule type" value="Genomic_DNA"/>
</dbReference>
<keyword evidence="2" id="KW-0547">Nucleotide-binding</keyword>
<dbReference type="Pfam" id="PF00570">
    <property type="entry name" value="HRDC"/>
    <property type="match status" value="1"/>
</dbReference>
<keyword evidence="6" id="KW-0413">Isomerase</keyword>
<dbReference type="Gene3D" id="1.10.486.10">
    <property type="entry name" value="PCRA, domain 4"/>
    <property type="match status" value="2"/>
</dbReference>
<feature type="region of interest" description="Disordered" evidence="10">
    <location>
        <begin position="564"/>
        <end position="586"/>
    </location>
</feature>
<reference evidence="14" key="1">
    <citation type="submission" date="2020-05" db="EMBL/GenBank/DDBJ databases">
        <authorList>
            <person name="Chiriac C."/>
            <person name="Salcher M."/>
            <person name="Ghai R."/>
            <person name="Kavagutti S V."/>
        </authorList>
    </citation>
    <scope>NUCLEOTIDE SEQUENCE</scope>
</reference>
<dbReference type="SMART" id="SM00341">
    <property type="entry name" value="HRDC"/>
    <property type="match status" value="1"/>
</dbReference>
<dbReference type="PROSITE" id="PS51198">
    <property type="entry name" value="UVRD_HELICASE_ATP_BIND"/>
    <property type="match status" value="1"/>
</dbReference>
<feature type="domain" description="HRDC" evidence="11">
    <location>
        <begin position="616"/>
        <end position="690"/>
    </location>
</feature>
<evidence type="ECO:0000256" key="1">
    <source>
        <dbReference type="ARBA" id="ARBA00009922"/>
    </source>
</evidence>
<comment type="similarity">
    <text evidence="1">Belongs to the helicase family. UvrD subfamily.</text>
</comment>
<dbReference type="PANTHER" id="PTHR11070:SF69">
    <property type="entry name" value="ATP-DEPENDENT DNA HELICASE UVRD2"/>
    <property type="match status" value="1"/>
</dbReference>
<sequence length="690" mass="75247">MRGMTPESILDQLDDEQRAVAAAVHGPVVVLAGAGTGKTRAITHRIAYATATGAHEPRRTLAVTFTTRAAGEMRSRLRELGVDGVGIRTFHAAALRQLRYFWPRLSGNEFPQLLPSKARLVAEAAASCGLSTDQALVRDLASDIEWSKVHEIGASDLGRDPQAFTRTWSMDIGDVSRTYAAYDDLKARRGYLDFEDVLLVTVGALRSRPDILDEVHQNYRWFTVDEYQDINPVQHRLLNLWRGDRDEVCVVGDVSQTIYSFTGASPDFLVNFRNEFKDASHIELVNCYRCAEPIVAAANAVIAQSNTPASLQLRAVRSGGVKPVVKSYDDDVEEATSVANAIAELIEKGTSAKDIAVLFRVNAQSAELESALTERGVPIMLRGVERFFDRAEVREGVTRLRGAARAGGSAGVLGDEVRAVLGAAGWAEQPPKGGGAVRERWESLSALVALADEHNELDLSAFIGELDRRAENQHAPVADAVTLASLHSAKGLEWSAVFIVGCSEGLLPLQYAETDEAIEEERRLFYVGVTRAKDLLHCSWAKSRQPGGRSSRQPSPFLRAFGASGISGGPQARVHLGSNKPRSERVRKGPAKCRVCKKALVTAQERTLGHCHTCPVDRDEHTFGALRQWRLLLSREREVPAYVICTDATLLAIAEQKPQSLEALADIPGIGPAKLAEFGEDILDVIRAQV</sequence>
<dbReference type="PANTHER" id="PTHR11070">
    <property type="entry name" value="UVRD / RECB / PCRA DNA HELICASE FAMILY MEMBER"/>
    <property type="match status" value="1"/>
</dbReference>
<evidence type="ECO:0000256" key="10">
    <source>
        <dbReference type="SAM" id="MobiDB-lite"/>
    </source>
</evidence>
<evidence type="ECO:0000313" key="14">
    <source>
        <dbReference type="EMBL" id="CAB4614346.1"/>
    </source>
</evidence>
<organism evidence="14">
    <name type="scientific">freshwater metagenome</name>
    <dbReference type="NCBI Taxonomy" id="449393"/>
    <lineage>
        <taxon>unclassified sequences</taxon>
        <taxon>metagenomes</taxon>
        <taxon>ecological metagenomes</taxon>
    </lineage>
</organism>
<dbReference type="EC" id="5.6.2.4" evidence="8"/>
<dbReference type="GO" id="GO:0016787">
    <property type="term" value="F:hydrolase activity"/>
    <property type="evidence" value="ECO:0007669"/>
    <property type="project" value="UniProtKB-KW"/>
</dbReference>
<dbReference type="InterPro" id="IPR010997">
    <property type="entry name" value="HRDC-like_sf"/>
</dbReference>
<dbReference type="SUPFAM" id="SSF47819">
    <property type="entry name" value="HRDC-like"/>
    <property type="match status" value="1"/>
</dbReference>
<accession>A0A6J6HMT6</accession>
<keyword evidence="3" id="KW-0378">Hydrolase</keyword>
<comment type="catalytic activity">
    <reaction evidence="9">
        <text>ATP + H2O = ADP + phosphate + H(+)</text>
        <dbReference type="Rhea" id="RHEA:13065"/>
        <dbReference type="ChEBI" id="CHEBI:15377"/>
        <dbReference type="ChEBI" id="CHEBI:15378"/>
        <dbReference type="ChEBI" id="CHEBI:30616"/>
        <dbReference type="ChEBI" id="CHEBI:43474"/>
        <dbReference type="ChEBI" id="CHEBI:456216"/>
        <dbReference type="EC" id="5.6.2.4"/>
    </reaction>
</comment>
<evidence type="ECO:0000259" key="11">
    <source>
        <dbReference type="PROSITE" id="PS50967"/>
    </source>
</evidence>
<keyword evidence="5" id="KW-0067">ATP-binding</keyword>
<dbReference type="InterPro" id="IPR014017">
    <property type="entry name" value="DNA_helicase_UvrD-like_C"/>
</dbReference>
<gene>
    <name evidence="14" type="ORF">UFOPK1908_00270</name>
</gene>
<dbReference type="Gene3D" id="1.10.10.160">
    <property type="match status" value="1"/>
</dbReference>
<dbReference type="InterPro" id="IPR014016">
    <property type="entry name" value="UvrD-like_ATP-bd"/>
</dbReference>
<dbReference type="PROSITE" id="PS50967">
    <property type="entry name" value="HRDC"/>
    <property type="match status" value="1"/>
</dbReference>
<evidence type="ECO:0000256" key="5">
    <source>
        <dbReference type="ARBA" id="ARBA00022840"/>
    </source>
</evidence>
<dbReference type="InterPro" id="IPR002121">
    <property type="entry name" value="HRDC_dom"/>
</dbReference>
<evidence type="ECO:0000259" key="12">
    <source>
        <dbReference type="PROSITE" id="PS51198"/>
    </source>
</evidence>
<evidence type="ECO:0000259" key="13">
    <source>
        <dbReference type="PROSITE" id="PS51217"/>
    </source>
</evidence>
<protein>
    <recommendedName>
        <fullName evidence="8">DNA 3'-5' helicase</fullName>
        <ecNumber evidence="8">5.6.2.4</ecNumber>
    </recommendedName>
</protein>
<feature type="domain" description="UvrD-like helicase C-terminal" evidence="13">
    <location>
        <begin position="292"/>
        <end position="534"/>
    </location>
</feature>
<dbReference type="CDD" id="cd18807">
    <property type="entry name" value="SF1_C_UvrD"/>
    <property type="match status" value="1"/>
</dbReference>
<evidence type="ECO:0000256" key="2">
    <source>
        <dbReference type="ARBA" id="ARBA00022741"/>
    </source>
</evidence>
<dbReference type="FunFam" id="3.40.50.300:FF:001181">
    <property type="entry name" value="DNA helicase"/>
    <property type="match status" value="1"/>
</dbReference>
<dbReference type="Pfam" id="PF00580">
    <property type="entry name" value="UvrD-helicase"/>
    <property type="match status" value="1"/>
</dbReference>
<name>A0A6J6HMT6_9ZZZZ</name>
<dbReference type="GO" id="GO:0003677">
    <property type="term" value="F:DNA binding"/>
    <property type="evidence" value="ECO:0007669"/>
    <property type="project" value="InterPro"/>
</dbReference>
<proteinExistence type="inferred from homology"/>
<evidence type="ECO:0000256" key="7">
    <source>
        <dbReference type="ARBA" id="ARBA00034617"/>
    </source>
</evidence>
<dbReference type="InterPro" id="IPR044876">
    <property type="entry name" value="HRDC_dom_sf"/>
</dbReference>
<dbReference type="InterPro" id="IPR000212">
    <property type="entry name" value="DNA_helicase_UvrD/REP"/>
</dbReference>
<keyword evidence="4" id="KW-0347">Helicase</keyword>